<protein>
    <submittedName>
        <fullName evidence="4">Acetylxylan esterase</fullName>
    </submittedName>
</protein>
<proteinExistence type="predicted"/>
<evidence type="ECO:0000259" key="3">
    <source>
        <dbReference type="Pfam" id="PF05448"/>
    </source>
</evidence>
<feature type="active site" description="Charge relay system" evidence="1">
    <location>
        <position position="299"/>
    </location>
</feature>
<dbReference type="InterPro" id="IPR039069">
    <property type="entry name" value="CE7"/>
</dbReference>
<feature type="domain" description="Acetyl xylan esterase" evidence="3">
    <location>
        <begin position="1"/>
        <end position="311"/>
    </location>
</feature>
<evidence type="ECO:0000313" key="5">
    <source>
        <dbReference type="Proteomes" id="UP000229307"/>
    </source>
</evidence>
<dbReference type="PANTHER" id="PTHR40111:SF1">
    <property type="entry name" value="CEPHALOSPORIN-C DEACETYLASE"/>
    <property type="match status" value="1"/>
</dbReference>
<name>A0A2M7S7Z2_9BACT</name>
<dbReference type="InterPro" id="IPR029058">
    <property type="entry name" value="AB_hydrolase_fold"/>
</dbReference>
<evidence type="ECO:0000256" key="2">
    <source>
        <dbReference type="PIRSR" id="PIRSR639069-2"/>
    </source>
</evidence>
<dbReference type="GO" id="GO:0052689">
    <property type="term" value="F:carboxylic ester hydrolase activity"/>
    <property type="evidence" value="ECO:0007669"/>
    <property type="project" value="TreeGrafter"/>
</dbReference>
<sequence>MASIDMPLEKLRAYKPRLTAKKDLRSFWNKTIADARKHPLSPQLKPFRDFYGAKIEAFDLAFSGFRGDRIKGWYLVPGSAGKKNLPAVVVYHGYTGGRGRVWDYSSWLLMGCAVAVMDTRGQGGSTGNMMGYSNPSVRGWMTQGILDKNEYYYRGVYTDAVRILDFVFSRPEVDKKRVAVTGISQGGGITIAAAGLDPRVSLAMPDIPYLCNFQRGVELSPCYPYLEIADYLRMYPEDLEKVYDTLSHFDGMNLAQGIKGRSVWSVGLWDDICPPSTVFAAYNRVSARKEIRVYPYNKHEVIASFQAEKIKCLAKQFGL</sequence>
<dbReference type="SUPFAM" id="SSF53474">
    <property type="entry name" value="alpha/beta-Hydrolases"/>
    <property type="match status" value="1"/>
</dbReference>
<evidence type="ECO:0000313" key="4">
    <source>
        <dbReference type="EMBL" id="PIZ15599.1"/>
    </source>
</evidence>
<comment type="caution">
    <text evidence="4">The sequence shown here is derived from an EMBL/GenBank/DDBJ whole genome shotgun (WGS) entry which is preliminary data.</text>
</comment>
<dbReference type="EMBL" id="PFMR01000251">
    <property type="protein sequence ID" value="PIZ15599.1"/>
    <property type="molecule type" value="Genomic_DNA"/>
</dbReference>
<evidence type="ECO:0000256" key="1">
    <source>
        <dbReference type="PIRSR" id="PIRSR639069-1"/>
    </source>
</evidence>
<dbReference type="AlphaFoldDB" id="A0A2M7S7Z2"/>
<dbReference type="GO" id="GO:0005976">
    <property type="term" value="P:polysaccharide metabolic process"/>
    <property type="evidence" value="ECO:0007669"/>
    <property type="project" value="TreeGrafter"/>
</dbReference>
<gene>
    <name evidence="4" type="ORF">COY52_09325</name>
</gene>
<feature type="active site" description="Nucleophile" evidence="1">
    <location>
        <position position="184"/>
    </location>
</feature>
<feature type="binding site" evidence="2">
    <location>
        <position position="94"/>
    </location>
    <ligand>
        <name>substrate</name>
    </ligand>
</feature>
<dbReference type="Gene3D" id="3.40.50.1820">
    <property type="entry name" value="alpha/beta hydrolase"/>
    <property type="match status" value="1"/>
</dbReference>
<feature type="active site" description="Charge relay system" evidence="1">
    <location>
        <position position="270"/>
    </location>
</feature>
<dbReference type="InterPro" id="IPR008391">
    <property type="entry name" value="AXE1_dom"/>
</dbReference>
<dbReference type="Pfam" id="PF05448">
    <property type="entry name" value="AXE1"/>
    <property type="match status" value="1"/>
</dbReference>
<dbReference type="PANTHER" id="PTHR40111">
    <property type="entry name" value="CEPHALOSPORIN-C DEACETYLASE"/>
    <property type="match status" value="1"/>
</dbReference>
<accession>A0A2M7S7Z2</accession>
<dbReference type="Proteomes" id="UP000229307">
    <property type="component" value="Unassembled WGS sequence"/>
</dbReference>
<reference evidence="5" key="1">
    <citation type="submission" date="2017-09" db="EMBL/GenBank/DDBJ databases">
        <title>Depth-based differentiation of microbial function through sediment-hosted aquifers and enrichment of novel symbionts in the deep terrestrial subsurface.</title>
        <authorList>
            <person name="Probst A.J."/>
            <person name="Ladd B."/>
            <person name="Jarett J.K."/>
            <person name="Geller-Mcgrath D.E."/>
            <person name="Sieber C.M.K."/>
            <person name="Emerson J.B."/>
            <person name="Anantharaman K."/>
            <person name="Thomas B.C."/>
            <person name="Malmstrom R."/>
            <person name="Stieglmeier M."/>
            <person name="Klingl A."/>
            <person name="Woyke T."/>
            <person name="Ryan C.M."/>
            <person name="Banfield J.F."/>
        </authorList>
    </citation>
    <scope>NUCLEOTIDE SEQUENCE [LARGE SCALE GENOMIC DNA]</scope>
</reference>
<organism evidence="4 5">
    <name type="scientific">Candidatus Desantisbacteria bacterium CG_4_10_14_0_8_um_filter_48_22</name>
    <dbReference type="NCBI Taxonomy" id="1974543"/>
    <lineage>
        <taxon>Bacteria</taxon>
        <taxon>Candidatus Desantisiibacteriota</taxon>
    </lineage>
</organism>